<sequence length="197" mass="22158">MGSVGACNPNQPRSLDDLLSVELFRQHRLDMATTLLQGLGFMHMHGWLHCDIHPHNIFVHFPLWDWDDMGKVNVRHDNQVSDPNGRRIQWKLVFVGIGDLGWAQKVEDAKAGKFPYDVNDPNPRNWIAPKLTMLKAPMGPHGQQFITGFTRETDTFALGWVLEQLCGDFFTDMTDKSSLRAADGGSVHMPTSYGGEA</sequence>
<name>A0ABD1XNG4_9MARC</name>
<evidence type="ECO:0000259" key="1">
    <source>
        <dbReference type="PROSITE" id="PS50011"/>
    </source>
</evidence>
<gene>
    <name evidence="2" type="ORF">R1flu_029066</name>
</gene>
<organism evidence="2 3">
    <name type="scientific">Riccia fluitans</name>
    <dbReference type="NCBI Taxonomy" id="41844"/>
    <lineage>
        <taxon>Eukaryota</taxon>
        <taxon>Viridiplantae</taxon>
        <taxon>Streptophyta</taxon>
        <taxon>Embryophyta</taxon>
        <taxon>Marchantiophyta</taxon>
        <taxon>Marchantiopsida</taxon>
        <taxon>Marchantiidae</taxon>
        <taxon>Marchantiales</taxon>
        <taxon>Ricciaceae</taxon>
        <taxon>Riccia</taxon>
    </lineage>
</organism>
<feature type="domain" description="Protein kinase" evidence="1">
    <location>
        <begin position="1"/>
        <end position="197"/>
    </location>
</feature>
<dbReference type="Gene3D" id="1.10.510.10">
    <property type="entry name" value="Transferase(Phosphotransferase) domain 1"/>
    <property type="match status" value="1"/>
</dbReference>
<dbReference type="InterPro" id="IPR000719">
    <property type="entry name" value="Prot_kinase_dom"/>
</dbReference>
<evidence type="ECO:0000313" key="3">
    <source>
        <dbReference type="Proteomes" id="UP001605036"/>
    </source>
</evidence>
<dbReference type="AlphaFoldDB" id="A0ABD1XNG4"/>
<dbReference type="InterPro" id="IPR011009">
    <property type="entry name" value="Kinase-like_dom_sf"/>
</dbReference>
<comment type="caution">
    <text evidence="2">The sequence shown here is derived from an EMBL/GenBank/DDBJ whole genome shotgun (WGS) entry which is preliminary data.</text>
</comment>
<protein>
    <recommendedName>
        <fullName evidence="1">Protein kinase domain-containing protein</fullName>
    </recommendedName>
</protein>
<dbReference type="PROSITE" id="PS50011">
    <property type="entry name" value="PROTEIN_KINASE_DOM"/>
    <property type="match status" value="1"/>
</dbReference>
<dbReference type="Proteomes" id="UP001605036">
    <property type="component" value="Unassembled WGS sequence"/>
</dbReference>
<dbReference type="EMBL" id="JBHFFA010000008">
    <property type="protein sequence ID" value="KAL2610493.1"/>
    <property type="molecule type" value="Genomic_DNA"/>
</dbReference>
<dbReference type="SUPFAM" id="SSF56112">
    <property type="entry name" value="Protein kinase-like (PK-like)"/>
    <property type="match status" value="1"/>
</dbReference>
<reference evidence="2 3" key="1">
    <citation type="submission" date="2024-09" db="EMBL/GenBank/DDBJ databases">
        <title>Chromosome-scale assembly of Riccia fluitans.</title>
        <authorList>
            <person name="Paukszto L."/>
            <person name="Sawicki J."/>
            <person name="Karawczyk K."/>
            <person name="Piernik-Szablinska J."/>
            <person name="Szczecinska M."/>
            <person name="Mazdziarz M."/>
        </authorList>
    </citation>
    <scope>NUCLEOTIDE SEQUENCE [LARGE SCALE GENOMIC DNA]</scope>
    <source>
        <strain evidence="2">Rf_01</strain>
        <tissue evidence="2">Aerial parts of the thallus</tissue>
    </source>
</reference>
<proteinExistence type="predicted"/>
<evidence type="ECO:0000313" key="2">
    <source>
        <dbReference type="EMBL" id="KAL2610493.1"/>
    </source>
</evidence>
<accession>A0ABD1XNG4</accession>
<keyword evidence="3" id="KW-1185">Reference proteome</keyword>